<dbReference type="CDD" id="cd00136">
    <property type="entry name" value="PDZ_canonical"/>
    <property type="match status" value="1"/>
</dbReference>
<evidence type="ECO:0000259" key="2">
    <source>
        <dbReference type="PROSITE" id="PS50106"/>
    </source>
</evidence>
<feature type="region of interest" description="Disordered" evidence="1">
    <location>
        <begin position="1"/>
        <end position="35"/>
    </location>
</feature>
<dbReference type="Gene3D" id="2.30.42.10">
    <property type="match status" value="1"/>
</dbReference>
<reference evidence="4" key="1">
    <citation type="submission" date="2025-08" db="UniProtKB">
        <authorList>
            <consortium name="RefSeq"/>
        </authorList>
    </citation>
    <scope>IDENTIFICATION</scope>
    <source>
        <tissue evidence="4">Entire body</tissue>
    </source>
</reference>
<feature type="compositionally biased region" description="Polar residues" evidence="1">
    <location>
        <begin position="516"/>
        <end position="534"/>
    </location>
</feature>
<dbReference type="SUPFAM" id="SSF50156">
    <property type="entry name" value="PDZ domain-like"/>
    <property type="match status" value="1"/>
</dbReference>
<feature type="compositionally biased region" description="Polar residues" evidence="1">
    <location>
        <begin position="762"/>
        <end position="782"/>
    </location>
</feature>
<accession>A0A7F5RMW3</accession>
<dbReference type="FunCoup" id="A0A7F5RMW3">
    <property type="interactions" value="14"/>
</dbReference>
<organism evidence="3 4">
    <name type="scientific">Agrilus planipennis</name>
    <name type="common">Emerald ash borer</name>
    <name type="synonym">Agrilus marcopoli</name>
    <dbReference type="NCBI Taxonomy" id="224129"/>
    <lineage>
        <taxon>Eukaryota</taxon>
        <taxon>Metazoa</taxon>
        <taxon>Ecdysozoa</taxon>
        <taxon>Arthropoda</taxon>
        <taxon>Hexapoda</taxon>
        <taxon>Insecta</taxon>
        <taxon>Pterygota</taxon>
        <taxon>Neoptera</taxon>
        <taxon>Endopterygota</taxon>
        <taxon>Coleoptera</taxon>
        <taxon>Polyphaga</taxon>
        <taxon>Elateriformia</taxon>
        <taxon>Buprestoidea</taxon>
        <taxon>Buprestidae</taxon>
        <taxon>Agrilinae</taxon>
        <taxon>Agrilus</taxon>
    </lineage>
</organism>
<feature type="compositionally biased region" description="Low complexity" evidence="1">
    <location>
        <begin position="1"/>
        <end position="11"/>
    </location>
</feature>
<evidence type="ECO:0000313" key="3">
    <source>
        <dbReference type="Proteomes" id="UP000192223"/>
    </source>
</evidence>
<feature type="region of interest" description="Disordered" evidence="1">
    <location>
        <begin position="437"/>
        <end position="551"/>
    </location>
</feature>
<dbReference type="InterPro" id="IPR036034">
    <property type="entry name" value="PDZ_sf"/>
</dbReference>
<name>A0A7F5RMW3_AGRPL</name>
<feature type="domain" description="PDZ" evidence="2">
    <location>
        <begin position="264"/>
        <end position="311"/>
    </location>
</feature>
<feature type="compositionally biased region" description="Basic and acidic residues" evidence="1">
    <location>
        <begin position="483"/>
        <end position="508"/>
    </location>
</feature>
<dbReference type="Proteomes" id="UP000192223">
    <property type="component" value="Unplaced"/>
</dbReference>
<dbReference type="RefSeq" id="XP_025837364.1">
    <property type="nucleotide sequence ID" value="XM_025981579.1"/>
</dbReference>
<dbReference type="PROSITE" id="PS50106">
    <property type="entry name" value="PDZ"/>
    <property type="match status" value="1"/>
</dbReference>
<dbReference type="KEGG" id="apln:108745198"/>
<sequence length="782" mass="88308">MSRSSSRPRSSQAGLKRPPRPPPHPDPNLNSPLLGQRSRSLTTLQQAVILQPRMAQLETLEAKMASIEVSLSNSHRRKKSGSLFRTSVSKDGEVEALRKSIREKDDALQNVKLIVPGLKLRESCNSNQPFTEKEKAQIDNALTTLKSEVEAKKLAIKNLKMALDRLDISDNIDVRIRQAELEFQLGREELNLLTLLEEARALQACLDEAERRFSAPDAHTLYRCVTNLGVPVRLLTVEVEFDPRNPKFGAGPKEKQAGLWVDWALQDTGIKEGDRLVEVNGKIVLDKSREDLQRLLSAAPDPAQIVLLRGQFEENKNLSVSCDSPEEITSLKSELGVVRERAEETQRIKDGLIADNIRLTHRISYLEEQVAELLSRQQKLDGKDIRQLAPKSTTTKQNVTSININAPPGTVASQSCSTAIQVFQKGHLTALVNLNEDRPKSSLSSNGISTPIGKGHSHKTHRHKQHKGQNEENNPRTVYQNGFDKHKERTSDINKSYENRIRDYKDSSKMNYRNGHCNNSVSFDYDDNNSNISQNGYSNEESESLNEKEMQWKDRRRSCNLQERLENKKIFNNPDNSVASDSYRKATKIVEDLMYYKSNGHNIKACEKIERCGADILRHFNSRKSASVAELLNQRNDKKYHPEFKSVEELDMIASNNVITTNTSLTNGIIDSRSVKSLDFDSDCTSIKSTNNSAQKYTGYTSEPIDANIRLRWGEKARPTPPKKPIRLSLHKAQSLQMVDTQISIAGFDPRKPMKRNHRGETQTLEQESAVTATRTSYRINA</sequence>
<evidence type="ECO:0000256" key="1">
    <source>
        <dbReference type="SAM" id="MobiDB-lite"/>
    </source>
</evidence>
<dbReference type="GeneID" id="108745198"/>
<dbReference type="AlphaFoldDB" id="A0A7F5RMW3"/>
<dbReference type="OrthoDB" id="449487at2759"/>
<dbReference type="InParanoid" id="A0A7F5RMW3"/>
<feature type="compositionally biased region" description="Basic residues" evidence="1">
    <location>
        <begin position="455"/>
        <end position="467"/>
    </location>
</feature>
<feature type="region of interest" description="Disordered" evidence="1">
    <location>
        <begin position="748"/>
        <end position="782"/>
    </location>
</feature>
<protein>
    <submittedName>
        <fullName evidence="4">Uncharacterized protein LOC108745198</fullName>
    </submittedName>
</protein>
<evidence type="ECO:0000313" key="4">
    <source>
        <dbReference type="RefSeq" id="XP_025837364.1"/>
    </source>
</evidence>
<dbReference type="InterPro" id="IPR001478">
    <property type="entry name" value="PDZ"/>
</dbReference>
<proteinExistence type="predicted"/>
<gene>
    <name evidence="4" type="primary">LOC108745198</name>
</gene>
<keyword evidence="3" id="KW-1185">Reference proteome</keyword>